<organism evidence="1 2">
    <name type="scientific">Paratrimastix pyriformis</name>
    <dbReference type="NCBI Taxonomy" id="342808"/>
    <lineage>
        <taxon>Eukaryota</taxon>
        <taxon>Metamonada</taxon>
        <taxon>Preaxostyla</taxon>
        <taxon>Paratrimastigidae</taxon>
        <taxon>Paratrimastix</taxon>
    </lineage>
</organism>
<sequence>MDACLAPGLVCCHHHHMHTVIAIWTPAGPGMVPRLPNGTQPEALAAGGHTDHAQRSRFGEFIETATTHMLCLMPACTQKFDNKMLTSDLFFGLCDWTVPDCRTTLSWRSIGLAEFIETTSAVVARVGRALQTAAELTRNADVTMEEVSTLRLYDLPTEPVALPEFVEMQREALEQRCNPSSSHHHFTLRDASPGIRVMIRHPNAAPNTTTTIAVPNTSSALRLVQTLDGLSHKGAHFVQAAVLTLSRYAADHCDGEDAEIPQAASDDLLASYERLFAASLQRCVSNGLRELAGRLQVETTGSRGAVVELDQDCS</sequence>
<reference evidence="1" key="1">
    <citation type="journal article" date="2022" name="bioRxiv">
        <title>Genomics of Preaxostyla Flagellates Illuminates Evolutionary Transitions and the Path Towards Mitochondrial Loss.</title>
        <authorList>
            <person name="Novak L.V.F."/>
            <person name="Treitli S.C."/>
            <person name="Pyrih J."/>
            <person name="Halakuc P."/>
            <person name="Pipaliya S.V."/>
            <person name="Vacek V."/>
            <person name="Brzon O."/>
            <person name="Soukal P."/>
            <person name="Eme L."/>
            <person name="Dacks J.B."/>
            <person name="Karnkowska A."/>
            <person name="Elias M."/>
            <person name="Hampl V."/>
        </authorList>
    </citation>
    <scope>NUCLEOTIDE SEQUENCE</scope>
    <source>
        <strain evidence="1">RCP-MX</strain>
    </source>
</reference>
<name>A0ABQ8U562_9EUKA</name>
<proteinExistence type="predicted"/>
<comment type="caution">
    <text evidence="1">The sequence shown here is derived from an EMBL/GenBank/DDBJ whole genome shotgun (WGS) entry which is preliminary data.</text>
</comment>
<accession>A0ABQ8U562</accession>
<evidence type="ECO:0000313" key="1">
    <source>
        <dbReference type="EMBL" id="KAJ4452702.1"/>
    </source>
</evidence>
<dbReference type="EMBL" id="JAPMOS010000412">
    <property type="protein sequence ID" value="KAJ4452702.1"/>
    <property type="molecule type" value="Genomic_DNA"/>
</dbReference>
<dbReference type="Proteomes" id="UP001141327">
    <property type="component" value="Unassembled WGS sequence"/>
</dbReference>
<keyword evidence="2" id="KW-1185">Reference proteome</keyword>
<gene>
    <name evidence="1" type="ORF">PAPYR_13060</name>
</gene>
<evidence type="ECO:0000313" key="2">
    <source>
        <dbReference type="Proteomes" id="UP001141327"/>
    </source>
</evidence>
<protein>
    <submittedName>
        <fullName evidence="1">Uncharacterized protein</fullName>
    </submittedName>
</protein>